<dbReference type="Pfam" id="PF20938">
    <property type="entry name" value="DUF2264_C"/>
    <property type="match status" value="1"/>
</dbReference>
<dbReference type="PIRSF" id="PIRSF014753">
    <property type="entry name" value="UCP014753"/>
    <property type="match status" value="1"/>
</dbReference>
<proteinExistence type="predicted"/>
<dbReference type="RefSeq" id="WP_135025991.1">
    <property type="nucleotide sequence ID" value="NZ_JBFUWK010000004.1"/>
</dbReference>
<dbReference type="PANTHER" id="PTHR35339">
    <property type="entry name" value="LINALOOL DEHYDRATASE_ISOMERASE DOMAIN-CONTAINING PROTEIN"/>
    <property type="match status" value="1"/>
</dbReference>
<dbReference type="Proteomes" id="UP000297938">
    <property type="component" value="Unassembled WGS sequence"/>
</dbReference>
<evidence type="ECO:0008006" key="5">
    <source>
        <dbReference type="Google" id="ProtNLM"/>
    </source>
</evidence>
<gene>
    <name evidence="3" type="ORF">CKN69_06430</name>
</gene>
<feature type="domain" description="DUF2264" evidence="1">
    <location>
        <begin position="10"/>
        <end position="352"/>
    </location>
</feature>
<dbReference type="InterPro" id="IPR016624">
    <property type="entry name" value="UCP014753"/>
</dbReference>
<dbReference type="PANTHER" id="PTHR35339:SF4">
    <property type="entry name" value="LINALOOL DEHYDRATASE_ISOMERASE DOMAIN-CONTAINING PROTEIN"/>
    <property type="match status" value="1"/>
</dbReference>
<dbReference type="InterPro" id="IPR049237">
    <property type="entry name" value="DUF2264_C"/>
</dbReference>
<dbReference type="AlphaFoldDB" id="A0A7Z8CZ25"/>
<evidence type="ECO:0000259" key="1">
    <source>
        <dbReference type="Pfam" id="PF10022"/>
    </source>
</evidence>
<accession>A0A7Z8CZ25</accession>
<comment type="caution">
    <text evidence="3">The sequence shown here is derived from an EMBL/GenBank/DDBJ whole genome shotgun (WGS) entry which is preliminary data.</text>
</comment>
<sequence length="579" mass="66064">MKNQEMTFITQKDYVTALEKIMQPLRQELLFSSTSGLNLGTSGAVYTQQRAEMEALIRPLWGLSALWTIEKDSPLQLAYLEKITQGTDPTSPFYWGDIQNYDQYIVESAALSLTILLHKDYFFDALPKKSKTNLINWLNQALERKIPKNNWTFFKILIRIALSSCGEELDQQALDGELKLIDSMYLGDGWYKDGQETQRDYYVPFAFHYYGLIYATFMKDIDPVRSKIFIERATYFSKDFIYYFDEDGEALPFGRSLTYRFAQAAFFSALIFADVEAIPWGEMKTLMSAHLTNWMNHDIFTVDGRLSIGYHYENLIMAEGYNAPGSPYWGLKFFLLLAVPDTHPFWQASPVPLSKRSKKLVHNGNMLLHYNHNHSHLLGYPAGLMLKNQAHAQAKYSKFVYSTKFGFSVPKASISYEEGAFDNTLAVSCDLNSYYRTKGEVADYLLTETYTTQTWHPFEGVSITTTIYPFGEWHLRVHEIETSRSLDLREGGFSVPLLGQHPKATHSQTEACIHEGKLTSQIVAIEGYDTAEIIRPEVNTSLFFPRTSFPSLQTTISAGKHRLICLVGGIVSNTTKKGR</sequence>
<evidence type="ECO:0000313" key="4">
    <source>
        <dbReference type="Proteomes" id="UP000297938"/>
    </source>
</evidence>
<organism evidence="3 4">
    <name type="scientific">Carnobacterium divergens</name>
    <name type="common">Lactobacillus divergens</name>
    <dbReference type="NCBI Taxonomy" id="2748"/>
    <lineage>
        <taxon>Bacteria</taxon>
        <taxon>Bacillati</taxon>
        <taxon>Bacillota</taxon>
        <taxon>Bacilli</taxon>
        <taxon>Lactobacillales</taxon>
        <taxon>Carnobacteriaceae</taxon>
        <taxon>Carnobacterium</taxon>
    </lineage>
</organism>
<feature type="domain" description="DUF2264" evidence="2">
    <location>
        <begin position="390"/>
        <end position="570"/>
    </location>
</feature>
<protein>
    <recommendedName>
        <fullName evidence="5">DUF2264 domain-containing protein</fullName>
    </recommendedName>
</protein>
<evidence type="ECO:0000259" key="2">
    <source>
        <dbReference type="Pfam" id="PF20938"/>
    </source>
</evidence>
<name>A0A7Z8CZ25_CARDV</name>
<dbReference type="Pfam" id="PF10022">
    <property type="entry name" value="DUF2264"/>
    <property type="match status" value="1"/>
</dbReference>
<dbReference type="InterPro" id="IPR049349">
    <property type="entry name" value="DUF2264_N"/>
</dbReference>
<dbReference type="EMBL" id="NRPP01000010">
    <property type="protein sequence ID" value="TFJ27479.1"/>
    <property type="molecule type" value="Genomic_DNA"/>
</dbReference>
<evidence type="ECO:0000313" key="3">
    <source>
        <dbReference type="EMBL" id="TFJ27479.1"/>
    </source>
</evidence>
<reference evidence="3 4" key="1">
    <citation type="journal article" date="2018" name="Int. J. Food Microbiol.">
        <title>Growth of Carnobacterium spp. isolated from chilled vacuum-packaged meat under relevant acidic conditions.</title>
        <authorList>
            <person name="Zhang P."/>
            <person name="Badoni M."/>
            <person name="Ganzle M."/>
            <person name="Yang X."/>
        </authorList>
    </citation>
    <scope>NUCLEOTIDE SEQUENCE [LARGE SCALE GENOMIC DNA]</scope>
    <source>
        <strain evidence="3 4">B2</strain>
    </source>
</reference>